<accession>A0A0P7TDN5</accession>
<comment type="caution">
    <text evidence="3">The sequence shown here is derived from an EMBL/GenBank/DDBJ whole genome shotgun (WGS) entry which is preliminary data.</text>
</comment>
<evidence type="ECO:0000256" key="1">
    <source>
        <dbReference type="ARBA" id="ARBA00022614"/>
    </source>
</evidence>
<evidence type="ECO:0000256" key="2">
    <source>
        <dbReference type="ARBA" id="ARBA00022737"/>
    </source>
</evidence>
<dbReference type="Proteomes" id="UP000034805">
    <property type="component" value="Unassembled WGS sequence"/>
</dbReference>
<name>A0A0P7TDN5_SCLFO</name>
<dbReference type="AlphaFoldDB" id="A0A0P7TDN5"/>
<feature type="non-terminal residue" evidence="3">
    <location>
        <position position="1"/>
    </location>
</feature>
<sequence>HSRRDYSSVEEIQCYLSSGNLSAKHLSPAQCSALAFVLLMSDKELDVFDLKKYIRSEEGLLRLLPVVKISETALLNQCGLTERCCEALASVLTSNSCSHLRELDLSDNDLQDSGMKILSAGLGNKHRKLDTLRFGAKEHEYRPRAANMTPKGTPGCCAGNEAGQLELLLRGKEGSQ</sequence>
<dbReference type="InterPro" id="IPR032675">
    <property type="entry name" value="LRR_dom_sf"/>
</dbReference>
<reference evidence="3 4" key="1">
    <citation type="submission" date="2015-08" db="EMBL/GenBank/DDBJ databases">
        <title>The genome of the Asian arowana (Scleropages formosus).</title>
        <authorList>
            <person name="Tan M.H."/>
            <person name="Gan H.M."/>
            <person name="Croft L.J."/>
            <person name="Austin C.M."/>
        </authorList>
    </citation>
    <scope>NUCLEOTIDE SEQUENCE [LARGE SCALE GENOMIC DNA]</scope>
    <source>
        <strain evidence="3">Aro1</strain>
    </source>
</reference>
<feature type="non-terminal residue" evidence="3">
    <location>
        <position position="176"/>
    </location>
</feature>
<organism evidence="3 4">
    <name type="scientific">Scleropages formosus</name>
    <name type="common">Asian bonytongue</name>
    <name type="synonym">Osteoglossum formosum</name>
    <dbReference type="NCBI Taxonomy" id="113540"/>
    <lineage>
        <taxon>Eukaryota</taxon>
        <taxon>Metazoa</taxon>
        <taxon>Chordata</taxon>
        <taxon>Craniata</taxon>
        <taxon>Vertebrata</taxon>
        <taxon>Euteleostomi</taxon>
        <taxon>Actinopterygii</taxon>
        <taxon>Neopterygii</taxon>
        <taxon>Teleostei</taxon>
        <taxon>Osteoglossocephala</taxon>
        <taxon>Osteoglossomorpha</taxon>
        <taxon>Osteoglossiformes</taxon>
        <taxon>Osteoglossidae</taxon>
        <taxon>Scleropages</taxon>
    </lineage>
</organism>
<dbReference type="InterPro" id="IPR051261">
    <property type="entry name" value="NLR"/>
</dbReference>
<gene>
    <name evidence="3" type="ORF">Z043_123230</name>
</gene>
<keyword evidence="2" id="KW-0677">Repeat</keyword>
<dbReference type="EMBL" id="JARO02013018">
    <property type="protein sequence ID" value="KPP58904.1"/>
    <property type="molecule type" value="Genomic_DNA"/>
</dbReference>
<dbReference type="Gene3D" id="3.80.10.10">
    <property type="entry name" value="Ribonuclease Inhibitor"/>
    <property type="match status" value="1"/>
</dbReference>
<evidence type="ECO:0000313" key="4">
    <source>
        <dbReference type="Proteomes" id="UP000034805"/>
    </source>
</evidence>
<dbReference type="SMART" id="SM00368">
    <property type="entry name" value="LRR_RI"/>
    <property type="match status" value="2"/>
</dbReference>
<dbReference type="STRING" id="113540.ENSSFOP00015057452"/>
<evidence type="ECO:0000313" key="3">
    <source>
        <dbReference type="EMBL" id="KPP58904.1"/>
    </source>
</evidence>
<protein>
    <submittedName>
        <fullName evidence="3">Uncharacterized protein</fullName>
    </submittedName>
</protein>
<proteinExistence type="predicted"/>
<keyword evidence="1" id="KW-0433">Leucine-rich repeat</keyword>
<dbReference type="PANTHER" id="PTHR24106">
    <property type="entry name" value="NACHT, LRR AND CARD DOMAINS-CONTAINING"/>
    <property type="match status" value="1"/>
</dbReference>
<dbReference type="Pfam" id="PF13516">
    <property type="entry name" value="LRR_6"/>
    <property type="match status" value="1"/>
</dbReference>
<dbReference type="InterPro" id="IPR001611">
    <property type="entry name" value="Leu-rich_rpt"/>
</dbReference>
<dbReference type="SUPFAM" id="SSF52047">
    <property type="entry name" value="RNI-like"/>
    <property type="match status" value="1"/>
</dbReference>